<evidence type="ECO:0000313" key="1">
    <source>
        <dbReference type="EMBL" id="KAH0536781.1"/>
    </source>
</evidence>
<dbReference type="OrthoDB" id="5378679at2759"/>
<sequence>MAARAPASKYIFLAGAPDATSLSWETSDLAVGFSPQLTRYLAGVALLREDQSTVQSQEAGDGLPAWRLLPLVRQHLETGFTPASPAKQDGIRWEDQEISFHVPKNGEKVSFFTTSGLSLDEAQGQAGQGHASLPQIEDEILSQFYEHSLALHEVIPSESPSVPEHASIEINSVGQSLENSDTAFATSSFDSSSLDGDTSFIIASPQQQRPAAPVLPPTVRAALIHDLDDIPNAAYLYSITPQAMIVNLIVGILDIKPPRLVKTRRGTGVEMEIVEILVGDETRSGFGINFWLWPEQSEAAKKTGGKKQQRHNQSESLRDILNQLRPQDIILVRNVALSSFRDQVYGQLFRMDPARLYLLYRNPVRSLSGEGDNKMEETPCIYHPSDLVGKEGIAEDPQTRKVRRVRDWVLHFVAGPAPAMARHTKGKDGLVKGGGYLAGDESAMMPPDTPL</sequence>
<dbReference type="EMBL" id="JAGHQL010000181">
    <property type="protein sequence ID" value="KAH0536781.1"/>
    <property type="molecule type" value="Genomic_DNA"/>
</dbReference>
<protein>
    <submittedName>
        <fullName evidence="1">Uncharacterized protein</fullName>
    </submittedName>
</protein>
<dbReference type="Proteomes" id="UP000698800">
    <property type="component" value="Unassembled WGS sequence"/>
</dbReference>
<dbReference type="Gene3D" id="2.40.50.140">
    <property type="entry name" value="Nucleic acid-binding proteins"/>
    <property type="match status" value="1"/>
</dbReference>
<organism evidence="1 2">
    <name type="scientific">Glutinoglossum americanum</name>
    <dbReference type="NCBI Taxonomy" id="1670608"/>
    <lineage>
        <taxon>Eukaryota</taxon>
        <taxon>Fungi</taxon>
        <taxon>Dikarya</taxon>
        <taxon>Ascomycota</taxon>
        <taxon>Pezizomycotina</taxon>
        <taxon>Geoglossomycetes</taxon>
        <taxon>Geoglossales</taxon>
        <taxon>Geoglossaceae</taxon>
        <taxon>Glutinoglossum</taxon>
    </lineage>
</organism>
<proteinExistence type="predicted"/>
<dbReference type="AlphaFoldDB" id="A0A9P8I1N5"/>
<evidence type="ECO:0000313" key="2">
    <source>
        <dbReference type="Proteomes" id="UP000698800"/>
    </source>
</evidence>
<comment type="caution">
    <text evidence="1">The sequence shown here is derived from an EMBL/GenBank/DDBJ whole genome shotgun (WGS) entry which is preliminary data.</text>
</comment>
<gene>
    <name evidence="1" type="ORF">FGG08_006384</name>
</gene>
<accession>A0A9P8I1N5</accession>
<name>A0A9P8I1N5_9PEZI</name>
<reference evidence="1" key="1">
    <citation type="submission" date="2021-03" db="EMBL/GenBank/DDBJ databases">
        <title>Comparative genomics and phylogenomic investigation of the class Geoglossomycetes provide insights into ecological specialization and systematics.</title>
        <authorList>
            <person name="Melie T."/>
            <person name="Pirro S."/>
            <person name="Miller A.N."/>
            <person name="Quandt A."/>
        </authorList>
    </citation>
    <scope>NUCLEOTIDE SEQUENCE</scope>
    <source>
        <strain evidence="1">GBOQ0MN5Z8</strain>
    </source>
</reference>
<dbReference type="InterPro" id="IPR012340">
    <property type="entry name" value="NA-bd_OB-fold"/>
</dbReference>
<keyword evidence="2" id="KW-1185">Reference proteome</keyword>